<evidence type="ECO:0000313" key="2">
    <source>
        <dbReference type="EMBL" id="ALO47172.1"/>
    </source>
</evidence>
<reference evidence="2 3" key="1">
    <citation type="submission" date="2015-11" db="EMBL/GenBank/DDBJ databases">
        <authorList>
            <person name="Zhang Y."/>
            <person name="Guo Z."/>
        </authorList>
    </citation>
    <scope>NUCLEOTIDE SEQUENCE [LARGE SCALE GENOMIC DNA]</scope>
    <source>
        <strain evidence="2 3">KCTC 32221</strain>
    </source>
</reference>
<keyword evidence="1" id="KW-0732">Signal</keyword>
<dbReference type="EMBL" id="CP013189">
    <property type="protein sequence ID" value="ALO47172.1"/>
    <property type="molecule type" value="Genomic_DNA"/>
</dbReference>
<protein>
    <recommendedName>
        <fullName evidence="4">Secreted protein</fullName>
    </recommendedName>
</protein>
<sequence precursor="true">MWGCPMKKAISTFFLLIISFLFQTHSHAGVIADCYPWSPSQYPDATANDCVLQIWDEPVVPDVDQVFVSMYVSSHVYTSAGYQGVHSENNGASAPYPGPINEVDIYTTIHSLVEFSLDTPPSLIEHNPYCWTGNFEYHYVPTNSYHLYRNVGGCGGWLGYTQLW</sequence>
<gene>
    <name evidence="2" type="ORF">PS2015_2538</name>
</gene>
<organism evidence="2 3">
    <name type="scientific">Pseudohongiella spirulinae</name>
    <dbReference type="NCBI Taxonomy" id="1249552"/>
    <lineage>
        <taxon>Bacteria</taxon>
        <taxon>Pseudomonadati</taxon>
        <taxon>Pseudomonadota</taxon>
        <taxon>Gammaproteobacteria</taxon>
        <taxon>Pseudomonadales</taxon>
        <taxon>Pseudohongiellaceae</taxon>
        <taxon>Pseudohongiella</taxon>
    </lineage>
</organism>
<evidence type="ECO:0008006" key="4">
    <source>
        <dbReference type="Google" id="ProtNLM"/>
    </source>
</evidence>
<dbReference type="Proteomes" id="UP000065641">
    <property type="component" value="Chromosome"/>
</dbReference>
<feature type="chain" id="PRO_5006601602" description="Secreted protein" evidence="1">
    <location>
        <begin position="29"/>
        <end position="164"/>
    </location>
</feature>
<keyword evidence="3" id="KW-1185">Reference proteome</keyword>
<dbReference type="KEGG" id="pspi:PS2015_2538"/>
<proteinExistence type="predicted"/>
<evidence type="ECO:0000313" key="3">
    <source>
        <dbReference type="Proteomes" id="UP000065641"/>
    </source>
</evidence>
<dbReference type="AlphaFoldDB" id="A0A0S2KGL0"/>
<name>A0A0S2KGL0_9GAMM</name>
<evidence type="ECO:0000256" key="1">
    <source>
        <dbReference type="SAM" id="SignalP"/>
    </source>
</evidence>
<feature type="signal peptide" evidence="1">
    <location>
        <begin position="1"/>
        <end position="28"/>
    </location>
</feature>
<dbReference type="STRING" id="1249552.PS2015_2538"/>
<accession>A0A0S2KGL0</accession>